<dbReference type="InParanoid" id="A0A1J7JT90"/>
<proteinExistence type="predicted"/>
<evidence type="ECO:0000313" key="3">
    <source>
        <dbReference type="Proteomes" id="UP000182658"/>
    </source>
</evidence>
<dbReference type="Proteomes" id="UP000182658">
    <property type="component" value="Unassembled WGS sequence"/>
</dbReference>
<gene>
    <name evidence="2" type="ORF">CONLIGDRAFT_700639</name>
</gene>
<organism evidence="2 3">
    <name type="scientific">Coniochaeta ligniaria NRRL 30616</name>
    <dbReference type="NCBI Taxonomy" id="1408157"/>
    <lineage>
        <taxon>Eukaryota</taxon>
        <taxon>Fungi</taxon>
        <taxon>Dikarya</taxon>
        <taxon>Ascomycota</taxon>
        <taxon>Pezizomycotina</taxon>
        <taxon>Sordariomycetes</taxon>
        <taxon>Sordariomycetidae</taxon>
        <taxon>Coniochaetales</taxon>
        <taxon>Coniochaetaceae</taxon>
        <taxon>Coniochaeta</taxon>
    </lineage>
</organism>
<name>A0A1J7JT90_9PEZI</name>
<dbReference type="EMBL" id="KV875096">
    <property type="protein sequence ID" value="OIW30970.1"/>
    <property type="molecule type" value="Genomic_DNA"/>
</dbReference>
<protein>
    <submittedName>
        <fullName evidence="2">Uncharacterized protein</fullName>
    </submittedName>
</protein>
<accession>A0A1J7JT90</accession>
<reference evidence="2 3" key="1">
    <citation type="submission" date="2016-10" db="EMBL/GenBank/DDBJ databases">
        <title>Draft genome sequence of Coniochaeta ligniaria NRRL30616, a lignocellulolytic fungus for bioabatement of inhibitors in plant biomass hydrolysates.</title>
        <authorList>
            <consortium name="DOE Joint Genome Institute"/>
            <person name="Jimenez D.J."/>
            <person name="Hector R.E."/>
            <person name="Riley R."/>
            <person name="Sun H."/>
            <person name="Grigoriev I.V."/>
            <person name="Van Elsas J.D."/>
            <person name="Nichols N.N."/>
        </authorList>
    </citation>
    <scope>NUCLEOTIDE SEQUENCE [LARGE SCALE GENOMIC DNA]</scope>
    <source>
        <strain evidence="2 3">NRRL 30616</strain>
    </source>
</reference>
<dbReference type="AlphaFoldDB" id="A0A1J7JT90"/>
<keyword evidence="3" id="KW-1185">Reference proteome</keyword>
<evidence type="ECO:0000256" key="1">
    <source>
        <dbReference type="SAM" id="MobiDB-lite"/>
    </source>
</evidence>
<evidence type="ECO:0000313" key="2">
    <source>
        <dbReference type="EMBL" id="OIW30970.1"/>
    </source>
</evidence>
<sequence length="447" mass="49810">MALKLWRNLGRYGFGEDDMEQLPFIIAEDKKHGPSRAPFTIALESHLHTYHGFATLEKFQRNSPNIIRLPPVIPRRQIEVRHTGAAGWHDALSPLSEHHRTRYVLGLPGRGRLPASDGAGAAGRCHAGIPLGVDGIPVELVSSRTQAELRAAVKNRAFSRNSRRNHTYWCIQCTNWAQSRTSVTLVPALDCDDGYDVASSYGSELPQLEQQQLLDMARPTLMGRWGDASMAPAVVPKGNIFLYDVRGNKEIQEGTSYNNAAHAAVAADLVSRPFRYGVCSELPTDTSDGKLSSTLRRPTDKMVRFKEDAMKKEGGTKRPINPLANLIPRMSAPGMAPRPALSGPSVTCPRQNTVQPDFGRRSQHNTAATFKVEPKDVVDFLVAFFDGIGQWAWELLCCYFLRRQYRANQEQQHHQQPPPPPQQEQQQQEQRSMLVAANGLPDVEEEP</sequence>
<feature type="region of interest" description="Disordered" evidence="1">
    <location>
        <begin position="409"/>
        <end position="447"/>
    </location>
</feature>